<protein>
    <submittedName>
        <fullName evidence="2">PiggyBac transposable element-derived protein 4-like protein</fullName>
    </submittedName>
</protein>
<gene>
    <name evidence="2" type="ORF">PoB_000562800</name>
</gene>
<evidence type="ECO:0000313" key="3">
    <source>
        <dbReference type="Proteomes" id="UP000735302"/>
    </source>
</evidence>
<dbReference type="AlphaFoldDB" id="A0AAV3Y9I7"/>
<dbReference type="Pfam" id="PF13843">
    <property type="entry name" value="DDE_Tnp_1_7"/>
    <property type="match status" value="1"/>
</dbReference>
<proteinExistence type="predicted"/>
<evidence type="ECO:0000313" key="2">
    <source>
        <dbReference type="EMBL" id="GFN79122.1"/>
    </source>
</evidence>
<feature type="domain" description="PiggyBac transposable element-derived protein" evidence="1">
    <location>
        <begin position="21"/>
        <end position="90"/>
    </location>
</feature>
<keyword evidence="3" id="KW-1185">Reference proteome</keyword>
<sequence>MVTHMYVQLSASISPAISSSILRFDDKPTTSVRRVKDVFVPIRVLWVLFHTNLTRYFVPGQNITVDEQMVSFRAGAYSLSACHPGQINTASISSRLAIPQHTIPYEIFRTLAKRLPASDQQKGK</sequence>
<comment type="caution">
    <text evidence="2">The sequence shown here is derived from an EMBL/GenBank/DDBJ whole genome shotgun (WGS) entry which is preliminary data.</text>
</comment>
<dbReference type="Proteomes" id="UP000735302">
    <property type="component" value="Unassembled WGS sequence"/>
</dbReference>
<reference evidence="2 3" key="1">
    <citation type="journal article" date="2021" name="Elife">
        <title>Chloroplast acquisition without the gene transfer in kleptoplastic sea slugs, Plakobranchus ocellatus.</title>
        <authorList>
            <person name="Maeda T."/>
            <person name="Takahashi S."/>
            <person name="Yoshida T."/>
            <person name="Shimamura S."/>
            <person name="Takaki Y."/>
            <person name="Nagai Y."/>
            <person name="Toyoda A."/>
            <person name="Suzuki Y."/>
            <person name="Arimoto A."/>
            <person name="Ishii H."/>
            <person name="Satoh N."/>
            <person name="Nishiyama T."/>
            <person name="Hasebe M."/>
            <person name="Maruyama T."/>
            <person name="Minagawa J."/>
            <person name="Obokata J."/>
            <person name="Shigenobu S."/>
        </authorList>
    </citation>
    <scope>NUCLEOTIDE SEQUENCE [LARGE SCALE GENOMIC DNA]</scope>
</reference>
<dbReference type="EMBL" id="BLXT01000641">
    <property type="protein sequence ID" value="GFN79122.1"/>
    <property type="molecule type" value="Genomic_DNA"/>
</dbReference>
<organism evidence="2 3">
    <name type="scientific">Plakobranchus ocellatus</name>
    <dbReference type="NCBI Taxonomy" id="259542"/>
    <lineage>
        <taxon>Eukaryota</taxon>
        <taxon>Metazoa</taxon>
        <taxon>Spiralia</taxon>
        <taxon>Lophotrochozoa</taxon>
        <taxon>Mollusca</taxon>
        <taxon>Gastropoda</taxon>
        <taxon>Heterobranchia</taxon>
        <taxon>Euthyneura</taxon>
        <taxon>Panpulmonata</taxon>
        <taxon>Sacoglossa</taxon>
        <taxon>Placobranchoidea</taxon>
        <taxon>Plakobranchidae</taxon>
        <taxon>Plakobranchus</taxon>
    </lineage>
</organism>
<name>A0AAV3Y9I7_9GAST</name>
<accession>A0AAV3Y9I7</accession>
<dbReference type="InterPro" id="IPR029526">
    <property type="entry name" value="PGBD"/>
</dbReference>
<evidence type="ECO:0000259" key="1">
    <source>
        <dbReference type="Pfam" id="PF13843"/>
    </source>
</evidence>